<dbReference type="PRINTS" id="PR00455">
    <property type="entry name" value="HTHTETR"/>
</dbReference>
<keyword evidence="3" id="KW-0804">Transcription</keyword>
<organism evidence="6 7">
    <name type="scientific">Providencia burhodogranariea DSM 19968</name>
    <dbReference type="NCBI Taxonomy" id="1141662"/>
    <lineage>
        <taxon>Bacteria</taxon>
        <taxon>Pseudomonadati</taxon>
        <taxon>Pseudomonadota</taxon>
        <taxon>Gammaproteobacteria</taxon>
        <taxon>Enterobacterales</taxon>
        <taxon>Morganellaceae</taxon>
        <taxon>Providencia</taxon>
    </lineage>
</organism>
<protein>
    <submittedName>
        <fullName evidence="6">TetR family regulatory protein</fullName>
    </submittedName>
</protein>
<reference evidence="6 7" key="1">
    <citation type="journal article" date="2012" name="BMC Genomics">
        <title>Comparative genomics of bacteria in the genus Providencia isolated from wild Drosophila melanogaster.</title>
        <authorList>
            <person name="Galac M.R."/>
            <person name="Lazzaro B.P."/>
        </authorList>
    </citation>
    <scope>NUCLEOTIDE SEQUENCE [LARGE SCALE GENOMIC DNA]</scope>
    <source>
        <strain evidence="6 7">DSM 19968</strain>
    </source>
</reference>
<evidence type="ECO:0000256" key="2">
    <source>
        <dbReference type="ARBA" id="ARBA00023125"/>
    </source>
</evidence>
<dbReference type="Gene3D" id="1.10.357.10">
    <property type="entry name" value="Tetracycline Repressor, domain 2"/>
    <property type="match status" value="1"/>
</dbReference>
<dbReference type="InterPro" id="IPR009057">
    <property type="entry name" value="Homeodomain-like_sf"/>
</dbReference>
<evidence type="ECO:0000256" key="4">
    <source>
        <dbReference type="PROSITE-ProRule" id="PRU00335"/>
    </source>
</evidence>
<dbReference type="OrthoDB" id="116240at2"/>
<accession>K8WJP9</accession>
<evidence type="ECO:0000313" key="7">
    <source>
        <dbReference type="Proteomes" id="UP000009336"/>
    </source>
</evidence>
<gene>
    <name evidence="6" type="ORF">OOA_12088</name>
</gene>
<dbReference type="PANTHER" id="PTHR47506:SF1">
    <property type="entry name" value="HTH-TYPE TRANSCRIPTIONAL REGULATOR YJDC"/>
    <property type="match status" value="1"/>
</dbReference>
<evidence type="ECO:0000256" key="3">
    <source>
        <dbReference type="ARBA" id="ARBA00023163"/>
    </source>
</evidence>
<evidence type="ECO:0000256" key="1">
    <source>
        <dbReference type="ARBA" id="ARBA00023015"/>
    </source>
</evidence>
<dbReference type="PROSITE" id="PS50977">
    <property type="entry name" value="HTH_TETR_2"/>
    <property type="match status" value="1"/>
</dbReference>
<keyword evidence="7" id="KW-1185">Reference proteome</keyword>
<dbReference type="RefSeq" id="WP_008912414.1">
    <property type="nucleotide sequence ID" value="NZ_KB233223.1"/>
</dbReference>
<dbReference type="Proteomes" id="UP000009336">
    <property type="component" value="Unassembled WGS sequence"/>
</dbReference>
<dbReference type="InterPro" id="IPR054156">
    <property type="entry name" value="YxaF_TetR_C"/>
</dbReference>
<sequence>MTDLKPSPASQRLLDTACELFCREGIHATGVAHLLAKSKVSRRTLYEFYGSKDNLLRAVFKREAEMWFSWFNTDLPTYHSSPKKQLLYLFQLLQAWFGSGRFYGCLFTNAVAESDKSSSWIKEIAQNHFNKVQSHVEAITQAAGFDDPEEKAQQICLLIDGAITTAMVSESDKGALIAQSILKKILPDDLDDSE</sequence>
<dbReference type="SUPFAM" id="SSF46689">
    <property type="entry name" value="Homeodomain-like"/>
    <property type="match status" value="1"/>
</dbReference>
<dbReference type="EMBL" id="AKKL01000032">
    <property type="protein sequence ID" value="EKT60774.1"/>
    <property type="molecule type" value="Genomic_DNA"/>
</dbReference>
<comment type="caution">
    <text evidence="6">The sequence shown here is derived from an EMBL/GenBank/DDBJ whole genome shotgun (WGS) entry which is preliminary data.</text>
</comment>
<keyword evidence="2 4" id="KW-0238">DNA-binding</keyword>
<dbReference type="SUPFAM" id="SSF48498">
    <property type="entry name" value="Tetracyclin repressor-like, C-terminal domain"/>
    <property type="match status" value="1"/>
</dbReference>
<feature type="domain" description="HTH tetR-type" evidence="5">
    <location>
        <begin position="7"/>
        <end position="67"/>
    </location>
</feature>
<name>K8WJP9_9GAMM</name>
<dbReference type="PANTHER" id="PTHR47506">
    <property type="entry name" value="TRANSCRIPTIONAL REGULATORY PROTEIN"/>
    <property type="match status" value="1"/>
</dbReference>
<keyword evidence="1" id="KW-0805">Transcription regulation</keyword>
<evidence type="ECO:0000259" key="5">
    <source>
        <dbReference type="PROSITE" id="PS50977"/>
    </source>
</evidence>
<dbReference type="GO" id="GO:0003677">
    <property type="term" value="F:DNA binding"/>
    <property type="evidence" value="ECO:0007669"/>
    <property type="project" value="UniProtKB-UniRule"/>
</dbReference>
<dbReference type="Pfam" id="PF21993">
    <property type="entry name" value="TetR_C_13_2"/>
    <property type="match status" value="1"/>
</dbReference>
<feature type="DNA-binding region" description="H-T-H motif" evidence="4">
    <location>
        <begin position="30"/>
        <end position="49"/>
    </location>
</feature>
<proteinExistence type="predicted"/>
<dbReference type="AlphaFoldDB" id="K8WJP9"/>
<dbReference type="HOGENOM" id="CLU_069356_23_2_6"/>
<dbReference type="STRING" id="1141662.OOA_12088"/>
<dbReference type="InterPro" id="IPR001647">
    <property type="entry name" value="HTH_TetR"/>
</dbReference>
<dbReference type="Pfam" id="PF00440">
    <property type="entry name" value="TetR_N"/>
    <property type="match status" value="1"/>
</dbReference>
<dbReference type="InterPro" id="IPR036271">
    <property type="entry name" value="Tet_transcr_reg_TetR-rel_C_sf"/>
</dbReference>
<evidence type="ECO:0000313" key="6">
    <source>
        <dbReference type="EMBL" id="EKT60774.1"/>
    </source>
</evidence>
<dbReference type="eggNOG" id="COG1309">
    <property type="taxonomic scope" value="Bacteria"/>
</dbReference>
<dbReference type="PATRIC" id="fig|1141662.3.peg.2452"/>